<dbReference type="PANTHER" id="PTHR12706:SF30">
    <property type="entry name" value="PROTEIN STRAWBERRY NOTCH-RELATED"/>
    <property type="match status" value="1"/>
</dbReference>
<dbReference type="GO" id="GO:0031490">
    <property type="term" value="F:chromatin DNA binding"/>
    <property type="evidence" value="ECO:0007669"/>
    <property type="project" value="TreeGrafter"/>
</dbReference>
<organism evidence="5 6">
    <name type="scientific">Perkinsus olseni</name>
    <name type="common">Perkinsus atlanticus</name>
    <dbReference type="NCBI Taxonomy" id="32597"/>
    <lineage>
        <taxon>Eukaryota</taxon>
        <taxon>Sar</taxon>
        <taxon>Alveolata</taxon>
        <taxon>Perkinsozoa</taxon>
        <taxon>Perkinsea</taxon>
        <taxon>Perkinsida</taxon>
        <taxon>Perkinsidae</taxon>
        <taxon>Perkinsus</taxon>
    </lineage>
</organism>
<feature type="domain" description="Strawberry notch helicase C" evidence="3">
    <location>
        <begin position="909"/>
        <end position="991"/>
    </location>
</feature>
<reference evidence="5 6" key="1">
    <citation type="submission" date="2020-04" db="EMBL/GenBank/DDBJ databases">
        <title>Perkinsus olseni comparative genomics.</title>
        <authorList>
            <person name="Bogema D.R."/>
        </authorList>
    </citation>
    <scope>NUCLEOTIDE SEQUENCE [LARGE SCALE GENOMIC DNA]</scope>
    <source>
        <strain evidence="5">00978-12</strain>
    </source>
</reference>
<dbReference type="InterPro" id="IPR027417">
    <property type="entry name" value="P-loop_NTPase"/>
</dbReference>
<dbReference type="Pfam" id="PF13871">
    <property type="entry name" value="Helicase_C_4"/>
    <property type="match status" value="1"/>
</dbReference>
<feature type="compositionally biased region" description="Basic and acidic residues" evidence="2">
    <location>
        <begin position="604"/>
        <end position="615"/>
    </location>
</feature>
<dbReference type="SUPFAM" id="SSF52540">
    <property type="entry name" value="P-loop containing nucleoside triphosphate hydrolases"/>
    <property type="match status" value="1"/>
</dbReference>
<evidence type="ECO:0000256" key="1">
    <source>
        <dbReference type="ARBA" id="ARBA00006992"/>
    </source>
</evidence>
<evidence type="ECO:0000259" key="4">
    <source>
        <dbReference type="Pfam" id="PF13872"/>
    </source>
</evidence>
<dbReference type="PANTHER" id="PTHR12706">
    <property type="entry name" value="STRAWBERRY NOTCH-RELATED"/>
    <property type="match status" value="1"/>
</dbReference>
<evidence type="ECO:0000256" key="2">
    <source>
        <dbReference type="SAM" id="MobiDB-lite"/>
    </source>
</evidence>
<name>A0A7J6NZU5_PEROL</name>
<gene>
    <name evidence="5" type="ORF">FOZ60_001665</name>
</gene>
<proteinExistence type="inferred from homology"/>
<evidence type="ECO:0000313" key="5">
    <source>
        <dbReference type="EMBL" id="KAF4689414.1"/>
    </source>
</evidence>
<evidence type="ECO:0000313" key="6">
    <source>
        <dbReference type="Proteomes" id="UP000541610"/>
    </source>
</evidence>
<evidence type="ECO:0000259" key="3">
    <source>
        <dbReference type="Pfam" id="PF13871"/>
    </source>
</evidence>
<evidence type="ECO:0008006" key="7">
    <source>
        <dbReference type="Google" id="ProtNLM"/>
    </source>
</evidence>
<feature type="region of interest" description="Disordered" evidence="2">
    <location>
        <begin position="308"/>
        <end position="364"/>
    </location>
</feature>
<sequence length="2160" mass="239011">MATKIVGGLRDREGDLALRTEEEKARLKHLNAARDIQLLREQPFDIINNASKLQGLSGDHPMTLTYSKPRVGRRGMPTTLVDYNILSNLSHGVHHWAHPEDRPKTDDGRRLRRKERLVPSYTEKDYNIITTRYLYDHDQKAKKEVSLQKALAAAKYRARNRFNPVLQRFADPEEDARMKERFEAMETERVKRALAQQPPCIKGRATNYWNLVTHEVNNPAALKAMDVAADERKERFKNRYIMEGNWHVRDVSRGHVERSRRMNAISHDRFAELYRRGFDIVTNVDHRISQPSLPYPKPRATAWERIVEAQSGQKSERSETSLPKRWEDKKSSGAQTTAGSSCSVTTKSTRSSRKMEQKYSLEGSTRSSAAAKVSRLCVVGRYEYPFRLEPSCGAVPHPDQLAETMLMATTAMPPLRDEEVRIPKFWVRPWLRSGKISSLQLEAVAYAVRKFRVDAEAEKPSGFCLGDGTGCGKGRVVAALMLHLWNMGYRRLCWITATPDLLQDARRDLQDLGAGRIPLLDFRRVHRYSTSIEAWRPPKGRGRPRKASGERKAKRVKKGKGSAAEEEEGSNRVGCSSPSSSSSSGRGSRTRKGKRSKGHHRRNTVKEEGHSEDGKVEMDAIVVEGEAVKKEEGRGRALPPQSIAVKSRFEQLLEWLRGGQAFICLDECHKAKHVKVPGRKTSSRTGDLILELSRRLPTAPFLYCSATVAADLDNLAYLERLGADFEAFHNVARLGGTSGMEALAAEMKARGIMVARCLSFKGTAFHVDKIPLTDEQVRLYDRCSDLWQDLISLPSGSLTGMTLYANAQRFFKILLISFKLPTAVKWANSALEAGKSVVFSIWTTMESRMTAAAAGVDDGGGDKVDAGLAEKLGPRTLLEYTIRKHLEEKDASLCQFYLTQAAELQLPANPLDELIELMGGSTKVAELTGRTKRQEVDSSGRVRLVPRQTNYSGENINVLEQQAFQRGDKLVAVISEAASAGISLHADARAGSGTKTASDDHAGAALECREDCPAARSSPQDQPALPALLRTSAIGMGMLAHRPPVLAPLLRPTHAAAQKRIARMSARVTSPSTSSAFGAFDYNLSAVRLALRRILLVMIAGPDYTSEDGTWVGLCGRVGLFKSYRLLHSLMREDLPEEVWRSPGPWTSREEFLKIISHVMDDAGLTSSSQARSLDSSAPSETVAAFNLFLNRCLIQPVEVQNALMRWFTYHYNCQYDALRKEDDLLSRGGKDVDGSRPSMEVVNSELLCAGNGPETHLLTLSSDVGTAWGSVFDRYLSSWNSSGPRGSSSSLAAARSAKRGSVTLHATADEGVPEGFYDYDPLPPAKSGLGFVLRASTSGRRPTFILVRPDLPNILLRRPRELLSSRKAPRLRYRGFGEIDEWQKEWEQAYINRRPVCQHMVTGALFSLWALLESLMVDGIPDPKEMARLTRSLKLKSVVASGRPVVGLVLNDPEAAHRAQELAMALRGTTEESSTEPDALEAIFGSDSPSVKVPKVRTPDFDSEEGQDLAVKMAAYMCSLDSNSVVGSAFTTWLDVHAYLSGKNGSGVRMVSNDIDGMVFVRRWLQKLFTRGYVHRGDTGIVFDRIVFDVISPLTSIHRRPLSGLPCRFAFQARDVWGYCLAPTTPTVPLPTLPIEAQGRSDSVDSVLPSSEGDYDSQGVSELTRAYVKLSQGSAELQSDLRMLLYENCTKFLGAAKAVSEVSQTTGDILDEKHGDLKVAEGAIRNACDVAQSGMPSDNTSVHKLVNTVTDLDRVQQLEALRRLPDTLAAQTDDLALVSGYRLNCEKTLHTLGQELRTVHDLEEKCLRIVDAADERLRHRIKADFDLTTADRLAMVKAVHDKSSASQEFRTIESMKLRELFKQSAPKQMATIYMPRYVEVRNALRELEVLEESFCESALAPVLNRVAESLDMDAITALLSFATTHGEVDDRWRLFARTAAGKWTEAKLAEARQECVKAKSERPLALVCGTLSTGAAEILDCWKQMSAEELGSLMLDEVCDLFGVDSISAWKSGDENELDTMSLIAKIIKQSVVDRLSISVCAGLDKTKAEAAVNGLLSRFCDDFAAKRGAEIAHFEDSEERARQLAQMSKQLDETLAGLDSIQPMQVLGKVYEAFLDTLREPSSEGGLQQDITKLIAAAESVLAPDEALAVAAMVQDHA</sequence>
<feature type="compositionally biased region" description="Low complexity" evidence="2">
    <location>
        <begin position="340"/>
        <end position="349"/>
    </location>
</feature>
<feature type="compositionally biased region" description="Low complexity" evidence="2">
    <location>
        <begin position="571"/>
        <end position="587"/>
    </location>
</feature>
<accession>A0A7J6NZU5</accession>
<dbReference type="EMBL" id="JABANP010000125">
    <property type="protein sequence ID" value="KAF4689414.1"/>
    <property type="molecule type" value="Genomic_DNA"/>
</dbReference>
<comment type="similarity">
    <text evidence="1">Belongs to the SBNO family.</text>
</comment>
<dbReference type="GO" id="GO:0005634">
    <property type="term" value="C:nucleus"/>
    <property type="evidence" value="ECO:0007669"/>
    <property type="project" value="TreeGrafter"/>
</dbReference>
<comment type="caution">
    <text evidence="5">The sequence shown here is derived from an EMBL/GenBank/DDBJ whole genome shotgun (WGS) entry which is preliminary data.</text>
</comment>
<feature type="domain" description="Strawberry notch AAA" evidence="4">
    <location>
        <begin position="396"/>
        <end position="526"/>
    </location>
</feature>
<feature type="compositionally biased region" description="Basic and acidic residues" evidence="2">
    <location>
        <begin position="314"/>
        <end position="331"/>
    </location>
</feature>
<protein>
    <recommendedName>
        <fullName evidence="7">Helicase ATP-binding domain-containing protein</fullName>
    </recommendedName>
</protein>
<feature type="domain" description="Strawberry notch AAA" evidence="4">
    <location>
        <begin position="645"/>
        <end position="782"/>
    </location>
</feature>
<dbReference type="OrthoDB" id="421838at2759"/>
<dbReference type="Pfam" id="PF13872">
    <property type="entry name" value="AAA_34"/>
    <property type="match status" value="2"/>
</dbReference>
<dbReference type="GO" id="GO:0042393">
    <property type="term" value="F:histone binding"/>
    <property type="evidence" value="ECO:0007669"/>
    <property type="project" value="TreeGrafter"/>
</dbReference>
<dbReference type="InterPro" id="IPR026937">
    <property type="entry name" value="SBNO_Helicase_C_dom"/>
</dbReference>
<dbReference type="Proteomes" id="UP000541610">
    <property type="component" value="Unassembled WGS sequence"/>
</dbReference>
<dbReference type="GO" id="GO:0006355">
    <property type="term" value="P:regulation of DNA-templated transcription"/>
    <property type="evidence" value="ECO:0007669"/>
    <property type="project" value="InterPro"/>
</dbReference>
<dbReference type="InterPro" id="IPR026741">
    <property type="entry name" value="SNO"/>
</dbReference>
<feature type="compositionally biased region" description="Basic residues" evidence="2">
    <location>
        <begin position="538"/>
        <end position="560"/>
    </location>
</feature>
<feature type="compositionally biased region" description="Basic residues" evidence="2">
    <location>
        <begin position="588"/>
        <end position="603"/>
    </location>
</feature>
<dbReference type="InterPro" id="IPR039187">
    <property type="entry name" value="SNO_AAA"/>
</dbReference>
<feature type="region of interest" description="Disordered" evidence="2">
    <location>
        <begin position="533"/>
        <end position="615"/>
    </location>
</feature>